<feature type="region of interest" description="Disordered" evidence="1">
    <location>
        <begin position="1"/>
        <end position="21"/>
    </location>
</feature>
<comment type="caution">
    <text evidence="3">The sequence shown here is derived from an EMBL/GenBank/DDBJ whole genome shotgun (WGS) entry which is preliminary data.</text>
</comment>
<dbReference type="InterPro" id="IPR000210">
    <property type="entry name" value="BTB/POZ_dom"/>
</dbReference>
<dbReference type="Proteomes" id="UP001610335">
    <property type="component" value="Unassembled WGS sequence"/>
</dbReference>
<name>A0ABR4I491_9EURO</name>
<dbReference type="InterPro" id="IPR011333">
    <property type="entry name" value="SKP1/BTB/POZ_sf"/>
</dbReference>
<keyword evidence="4" id="KW-1185">Reference proteome</keyword>
<feature type="compositionally biased region" description="Polar residues" evidence="1">
    <location>
        <begin position="1"/>
        <end position="11"/>
    </location>
</feature>
<protein>
    <recommendedName>
        <fullName evidence="2">BTB domain-containing protein</fullName>
    </recommendedName>
</protein>
<dbReference type="Gene3D" id="3.30.710.10">
    <property type="entry name" value="Potassium Channel Kv1.1, Chain A"/>
    <property type="match status" value="1"/>
</dbReference>
<dbReference type="EMBL" id="JBFXLS010000061">
    <property type="protein sequence ID" value="KAL2821802.1"/>
    <property type="molecule type" value="Genomic_DNA"/>
</dbReference>
<evidence type="ECO:0000313" key="4">
    <source>
        <dbReference type="Proteomes" id="UP001610335"/>
    </source>
</evidence>
<evidence type="ECO:0000313" key="3">
    <source>
        <dbReference type="EMBL" id="KAL2821802.1"/>
    </source>
</evidence>
<dbReference type="CDD" id="cd18186">
    <property type="entry name" value="BTB_POZ_ZBTB_KLHL-like"/>
    <property type="match status" value="1"/>
</dbReference>
<sequence>MLAMSSLQQHTPVDPAEHQHRDIEYERRRQQRFLWRSGFRDLRRKHLVWSLSRLVHHPVLASFSDMVVVCGSENISFRCHKAIVCAQSVAIRECCSNASVRDQSCAIKIKCHPLVFRMAVEYFYTCDYEFFLDWDFPTWFSAEGQAVPVDYVDRLDCCELSLHLQVHILAKCLRIPGLRYLSAWKISSLLQKASLPTVYPRFVREVYTRITKEDAIIKRVIVDHAEQVVRGSRARNHYDGRFPQYLFEELPEFSRDFHRRLFDFSGPWDNNSTTIQLSPTHWHC</sequence>
<organism evidence="3 4">
    <name type="scientific">Aspergillus cavernicola</name>
    <dbReference type="NCBI Taxonomy" id="176166"/>
    <lineage>
        <taxon>Eukaryota</taxon>
        <taxon>Fungi</taxon>
        <taxon>Dikarya</taxon>
        <taxon>Ascomycota</taxon>
        <taxon>Pezizomycotina</taxon>
        <taxon>Eurotiomycetes</taxon>
        <taxon>Eurotiomycetidae</taxon>
        <taxon>Eurotiales</taxon>
        <taxon>Aspergillaceae</taxon>
        <taxon>Aspergillus</taxon>
        <taxon>Aspergillus subgen. Nidulantes</taxon>
    </lineage>
</organism>
<feature type="domain" description="BTB" evidence="2">
    <location>
        <begin position="62"/>
        <end position="128"/>
    </location>
</feature>
<proteinExistence type="predicted"/>
<evidence type="ECO:0000256" key="1">
    <source>
        <dbReference type="SAM" id="MobiDB-lite"/>
    </source>
</evidence>
<reference evidence="3 4" key="1">
    <citation type="submission" date="2024-07" db="EMBL/GenBank/DDBJ databases">
        <title>Section-level genome sequencing and comparative genomics of Aspergillus sections Usti and Cavernicolus.</title>
        <authorList>
            <consortium name="Lawrence Berkeley National Laboratory"/>
            <person name="Nybo J.L."/>
            <person name="Vesth T.C."/>
            <person name="Theobald S."/>
            <person name="Frisvad J.C."/>
            <person name="Larsen T.O."/>
            <person name="Kjaerboelling I."/>
            <person name="Rothschild-Mancinelli K."/>
            <person name="Lyhne E.K."/>
            <person name="Kogle M.E."/>
            <person name="Barry K."/>
            <person name="Clum A."/>
            <person name="Na H."/>
            <person name="Ledsgaard L."/>
            <person name="Lin J."/>
            <person name="Lipzen A."/>
            <person name="Kuo A."/>
            <person name="Riley R."/>
            <person name="Mondo S."/>
            <person name="LaButti K."/>
            <person name="Haridas S."/>
            <person name="Pangalinan J."/>
            <person name="Salamov A.A."/>
            <person name="Simmons B.A."/>
            <person name="Magnuson J.K."/>
            <person name="Chen J."/>
            <person name="Drula E."/>
            <person name="Henrissat B."/>
            <person name="Wiebenga A."/>
            <person name="Lubbers R.J."/>
            <person name="Gomes A.C."/>
            <person name="Makela M.R."/>
            <person name="Stajich J."/>
            <person name="Grigoriev I.V."/>
            <person name="Mortensen U.H."/>
            <person name="De vries R.P."/>
            <person name="Baker S.E."/>
            <person name="Andersen M.R."/>
        </authorList>
    </citation>
    <scope>NUCLEOTIDE SEQUENCE [LARGE SCALE GENOMIC DNA]</scope>
    <source>
        <strain evidence="3 4">CBS 600.67</strain>
    </source>
</reference>
<accession>A0ABR4I491</accession>
<evidence type="ECO:0000259" key="2">
    <source>
        <dbReference type="Pfam" id="PF00651"/>
    </source>
</evidence>
<dbReference type="SUPFAM" id="SSF54695">
    <property type="entry name" value="POZ domain"/>
    <property type="match status" value="1"/>
</dbReference>
<gene>
    <name evidence="3" type="ORF">BDW59DRAFT_149812</name>
</gene>
<dbReference type="Pfam" id="PF00651">
    <property type="entry name" value="BTB"/>
    <property type="match status" value="1"/>
</dbReference>